<proteinExistence type="predicted"/>
<evidence type="ECO:0000256" key="2">
    <source>
        <dbReference type="SAM" id="Phobius"/>
    </source>
</evidence>
<keyword evidence="2" id="KW-0812">Transmembrane</keyword>
<evidence type="ECO:0000313" key="3">
    <source>
        <dbReference type="EMBL" id="CAH1988357.1"/>
    </source>
</evidence>
<evidence type="ECO:0000256" key="1">
    <source>
        <dbReference type="SAM" id="MobiDB-lite"/>
    </source>
</evidence>
<dbReference type="AlphaFoldDB" id="A0A9P0LC38"/>
<accession>A0A9P0LC38</accession>
<sequence length="120" mass="13360">MLLPSSSKKEKVIQKKRAIVDSSSSDEEEVDTNFSLASSSSLNLSEEEKPEDTTSANLRSFQVLYPKKMILFQLSTMVITAGAGGYSRKRGSLYKMHGKMWKTVAMARKGGLHIVCQKRN</sequence>
<organism evidence="3 4">
    <name type="scientific">Acanthoscelides obtectus</name>
    <name type="common">Bean weevil</name>
    <name type="synonym">Bruchus obtectus</name>
    <dbReference type="NCBI Taxonomy" id="200917"/>
    <lineage>
        <taxon>Eukaryota</taxon>
        <taxon>Metazoa</taxon>
        <taxon>Ecdysozoa</taxon>
        <taxon>Arthropoda</taxon>
        <taxon>Hexapoda</taxon>
        <taxon>Insecta</taxon>
        <taxon>Pterygota</taxon>
        <taxon>Neoptera</taxon>
        <taxon>Endopterygota</taxon>
        <taxon>Coleoptera</taxon>
        <taxon>Polyphaga</taxon>
        <taxon>Cucujiformia</taxon>
        <taxon>Chrysomeloidea</taxon>
        <taxon>Chrysomelidae</taxon>
        <taxon>Bruchinae</taxon>
        <taxon>Bruchini</taxon>
        <taxon>Acanthoscelides</taxon>
    </lineage>
</organism>
<keyword evidence="2" id="KW-0472">Membrane</keyword>
<gene>
    <name evidence="3" type="ORF">ACAOBT_LOCUS18430</name>
</gene>
<feature type="region of interest" description="Disordered" evidence="1">
    <location>
        <begin position="1"/>
        <end position="34"/>
    </location>
</feature>
<name>A0A9P0LC38_ACAOB</name>
<keyword evidence="4" id="KW-1185">Reference proteome</keyword>
<reference evidence="3" key="1">
    <citation type="submission" date="2022-03" db="EMBL/GenBank/DDBJ databases">
        <authorList>
            <person name="Sayadi A."/>
        </authorList>
    </citation>
    <scope>NUCLEOTIDE SEQUENCE</scope>
</reference>
<keyword evidence="2" id="KW-1133">Transmembrane helix</keyword>
<evidence type="ECO:0000313" key="4">
    <source>
        <dbReference type="Proteomes" id="UP001152888"/>
    </source>
</evidence>
<feature type="transmembrane region" description="Helical" evidence="2">
    <location>
        <begin position="69"/>
        <end position="86"/>
    </location>
</feature>
<protein>
    <submittedName>
        <fullName evidence="3">Uncharacterized protein</fullName>
    </submittedName>
</protein>
<comment type="caution">
    <text evidence="3">The sequence shown here is derived from an EMBL/GenBank/DDBJ whole genome shotgun (WGS) entry which is preliminary data.</text>
</comment>
<dbReference type="EMBL" id="CAKOFQ010007043">
    <property type="protein sequence ID" value="CAH1988357.1"/>
    <property type="molecule type" value="Genomic_DNA"/>
</dbReference>
<dbReference type="Proteomes" id="UP001152888">
    <property type="component" value="Unassembled WGS sequence"/>
</dbReference>